<evidence type="ECO:0008006" key="3">
    <source>
        <dbReference type="Google" id="ProtNLM"/>
    </source>
</evidence>
<dbReference type="STRING" id="717774.Marme_3036"/>
<protein>
    <recommendedName>
        <fullName evidence="3">Lipoprotein</fullName>
    </recommendedName>
</protein>
<dbReference type="Proteomes" id="UP000001062">
    <property type="component" value="Chromosome"/>
</dbReference>
<sequence length="108" mass="12823">MKNLKIILSITIALCIFLVGCKNGDTMSANELKSYIHEHLNRGASEQEIIDFLEEQNWSYNYNNYDNRYQARKPEEDKNKWVRNYILLYLDESHSLDRVEVETWHAAP</sequence>
<dbReference type="HOGENOM" id="CLU_2193772_0_0_6"/>
<organism evidence="1 2">
    <name type="scientific">Marinomonas mediterranea (strain ATCC 700492 / JCM 21426 / NBRC 103028 / MMB-1)</name>
    <dbReference type="NCBI Taxonomy" id="717774"/>
    <lineage>
        <taxon>Bacteria</taxon>
        <taxon>Pseudomonadati</taxon>
        <taxon>Pseudomonadota</taxon>
        <taxon>Gammaproteobacteria</taxon>
        <taxon>Oceanospirillales</taxon>
        <taxon>Oceanospirillaceae</taxon>
        <taxon>Marinomonas</taxon>
    </lineage>
</organism>
<dbReference type="PROSITE" id="PS51257">
    <property type="entry name" value="PROKAR_LIPOPROTEIN"/>
    <property type="match status" value="1"/>
</dbReference>
<keyword evidence="2" id="KW-1185">Reference proteome</keyword>
<evidence type="ECO:0000313" key="1">
    <source>
        <dbReference type="EMBL" id="ADZ92257.1"/>
    </source>
</evidence>
<reference evidence="1 2" key="1">
    <citation type="journal article" date="2012" name="Stand. Genomic Sci.">
        <title>Complete genome sequence of the melanogenic marine bacterium Marinomonas mediterranea type strain (MMB-1(T)).</title>
        <authorList>
            <person name="Lucas-Elio P."/>
            <person name="Goodwin L."/>
            <person name="Woyke T."/>
            <person name="Pitluck S."/>
            <person name="Nolan M."/>
            <person name="Kyrpides N.C."/>
            <person name="Detter J.C."/>
            <person name="Copeland A."/>
            <person name="Teshima H."/>
            <person name="Bruce D."/>
            <person name="Detter C."/>
            <person name="Tapia R."/>
            <person name="Han S."/>
            <person name="Land M.L."/>
            <person name="Ivanova N."/>
            <person name="Mikhailova N."/>
            <person name="Johnston A.W."/>
            <person name="Sanchez-Amat A."/>
        </authorList>
    </citation>
    <scope>NUCLEOTIDE SEQUENCE [LARGE SCALE GENOMIC DNA]</scope>
    <source>
        <strain evidence="2">ATCC 700492 / JCM 21426 / NBRC 103028 / MMB-1</strain>
    </source>
</reference>
<dbReference type="AlphaFoldDB" id="F2K1M7"/>
<dbReference type="KEGG" id="mme:Marme_3036"/>
<accession>F2K1M7</accession>
<dbReference type="RefSeq" id="WP_013662160.1">
    <property type="nucleotide sequence ID" value="NC_015276.1"/>
</dbReference>
<name>F2K1M7_MARM1</name>
<evidence type="ECO:0000313" key="2">
    <source>
        <dbReference type="Proteomes" id="UP000001062"/>
    </source>
</evidence>
<proteinExistence type="predicted"/>
<gene>
    <name evidence="1" type="ordered locus">Marme_3036</name>
</gene>
<dbReference type="EMBL" id="CP002583">
    <property type="protein sequence ID" value="ADZ92257.1"/>
    <property type="molecule type" value="Genomic_DNA"/>
</dbReference>